<organism evidence="2 3">
    <name type="scientific">Oesophagostomum dentatum</name>
    <name type="common">Nodular worm</name>
    <dbReference type="NCBI Taxonomy" id="61180"/>
    <lineage>
        <taxon>Eukaryota</taxon>
        <taxon>Metazoa</taxon>
        <taxon>Ecdysozoa</taxon>
        <taxon>Nematoda</taxon>
        <taxon>Chromadorea</taxon>
        <taxon>Rhabditida</taxon>
        <taxon>Rhabditina</taxon>
        <taxon>Rhabditomorpha</taxon>
        <taxon>Strongyloidea</taxon>
        <taxon>Strongylidae</taxon>
        <taxon>Oesophagostomum</taxon>
    </lineage>
</organism>
<dbReference type="InterPro" id="IPR051595">
    <property type="entry name" value="GH25_Enzymes"/>
</dbReference>
<dbReference type="PANTHER" id="PTHR23208:SF36">
    <property type="entry name" value="LYSOZYME-RELATED"/>
    <property type="match status" value="1"/>
</dbReference>
<protein>
    <recommendedName>
        <fullName evidence="4">Glycosyl hydrolase family 25</fullName>
    </recommendedName>
</protein>
<evidence type="ECO:0000256" key="1">
    <source>
        <dbReference type="SAM" id="SignalP"/>
    </source>
</evidence>
<dbReference type="SUPFAM" id="SSF51445">
    <property type="entry name" value="(Trans)glycosidases"/>
    <property type="match status" value="1"/>
</dbReference>
<evidence type="ECO:0000313" key="3">
    <source>
        <dbReference type="Proteomes" id="UP000053660"/>
    </source>
</evidence>
<evidence type="ECO:0000313" key="2">
    <source>
        <dbReference type="EMBL" id="KHJ86312.1"/>
    </source>
</evidence>
<dbReference type="EMBL" id="KN560856">
    <property type="protein sequence ID" value="KHJ86312.1"/>
    <property type="molecule type" value="Genomic_DNA"/>
</dbReference>
<dbReference type="Gene3D" id="3.20.20.80">
    <property type="entry name" value="Glycosidases"/>
    <property type="match status" value="1"/>
</dbReference>
<proteinExistence type="predicted"/>
<dbReference type="InterPro" id="IPR017853">
    <property type="entry name" value="GH"/>
</dbReference>
<sequence>MRSILLLVCIVVASCERISQVSGPKAAWGNYAYGIDTKDPISAYTLQCLKKHKYSIAFIRAYDEDKFDRNAPYIFWNAIEAGLGTEVIMVPDALSRKSGGKQFAELYHGMKNNRIEVDMVWVQVIDPNKWKLNANENVHFLREIVTAAKQYKVLVGIYTSSNDWKKITNNYVIDTHFLWYSKVNKPGERGETPANFNDFVPFAKFDKPTVKQFGQNVKLCDVTVNKNVFLVSMLQRSRGFKSNDSHRPLTNGA</sequence>
<dbReference type="PANTHER" id="PTHR23208">
    <property type="entry name" value="LYSOZYME PROTEIN"/>
    <property type="match status" value="1"/>
</dbReference>
<dbReference type="GO" id="GO:0007165">
    <property type="term" value="P:signal transduction"/>
    <property type="evidence" value="ECO:0007669"/>
    <property type="project" value="TreeGrafter"/>
</dbReference>
<name>A0A0B1SS01_OESDE</name>
<dbReference type="PROSITE" id="PS51257">
    <property type="entry name" value="PROKAR_LIPOPROTEIN"/>
    <property type="match status" value="1"/>
</dbReference>
<feature type="signal peptide" evidence="1">
    <location>
        <begin position="1"/>
        <end position="15"/>
    </location>
</feature>
<gene>
    <name evidence="2" type="ORF">OESDEN_13942</name>
</gene>
<feature type="chain" id="PRO_5012904203" description="Glycosyl hydrolase family 25" evidence="1">
    <location>
        <begin position="16"/>
        <end position="253"/>
    </location>
</feature>
<dbReference type="Proteomes" id="UP000053660">
    <property type="component" value="Unassembled WGS sequence"/>
</dbReference>
<keyword evidence="1" id="KW-0732">Signal</keyword>
<keyword evidence="3" id="KW-1185">Reference proteome</keyword>
<accession>A0A0B1SS01</accession>
<evidence type="ECO:0008006" key="4">
    <source>
        <dbReference type="Google" id="ProtNLM"/>
    </source>
</evidence>
<reference evidence="2 3" key="1">
    <citation type="submission" date="2014-03" db="EMBL/GenBank/DDBJ databases">
        <title>Draft genome of the hookworm Oesophagostomum dentatum.</title>
        <authorList>
            <person name="Mitreva M."/>
        </authorList>
    </citation>
    <scope>NUCLEOTIDE SEQUENCE [LARGE SCALE GENOMIC DNA]</scope>
    <source>
        <strain evidence="2 3">OD-Hann</strain>
    </source>
</reference>
<dbReference type="OrthoDB" id="2251794at2759"/>
<dbReference type="AlphaFoldDB" id="A0A0B1SS01"/>
<dbReference type="GO" id="GO:0045087">
    <property type="term" value="P:innate immune response"/>
    <property type="evidence" value="ECO:0007669"/>
    <property type="project" value="TreeGrafter"/>
</dbReference>